<dbReference type="AlphaFoldDB" id="A0A917SA93"/>
<reference evidence="3" key="2">
    <citation type="submission" date="2020-09" db="EMBL/GenBank/DDBJ databases">
        <authorList>
            <person name="Sun Q."/>
            <person name="Zhou Y."/>
        </authorList>
    </citation>
    <scope>NUCLEOTIDE SEQUENCE</scope>
    <source>
        <strain evidence="3">CGMCC 4.7306</strain>
    </source>
</reference>
<evidence type="ECO:0000256" key="1">
    <source>
        <dbReference type="ARBA" id="ARBA00004948"/>
    </source>
</evidence>
<dbReference type="InterPro" id="IPR004305">
    <property type="entry name" value="Thiaminase-2/PQQC"/>
</dbReference>
<dbReference type="RefSeq" id="WP_188895926.1">
    <property type="nucleotide sequence ID" value="NZ_BMMZ01000006.1"/>
</dbReference>
<dbReference type="CDD" id="cd19365">
    <property type="entry name" value="TenA_C-like"/>
    <property type="match status" value="1"/>
</dbReference>
<comment type="pathway">
    <text evidence="1">Cofactor biosynthesis; thiamine diphosphate biosynthesis.</text>
</comment>
<reference evidence="3" key="1">
    <citation type="journal article" date="2014" name="Int. J. Syst. Evol. Microbiol.">
        <title>Complete genome sequence of Corynebacterium casei LMG S-19264T (=DSM 44701T), isolated from a smear-ripened cheese.</title>
        <authorList>
            <consortium name="US DOE Joint Genome Institute (JGI-PGF)"/>
            <person name="Walter F."/>
            <person name="Albersmeier A."/>
            <person name="Kalinowski J."/>
            <person name="Ruckert C."/>
        </authorList>
    </citation>
    <scope>NUCLEOTIDE SEQUENCE</scope>
    <source>
        <strain evidence="3">CGMCC 4.7306</strain>
    </source>
</reference>
<sequence length="225" mass="24503">MTGFCEQAWRGVGDWFAAITGHPFLTGLADGSLPEPVFDRYLLDDAHYLTGYSAALAALSSRAIDPDGRLLLARSAAGAVEGERQLHRGHLVPRGIDPDAPGAAEPSPTCVGYVESLRAAAALGPFAVGMAAVLPCFRVYAEVGAWIVAQRKPTAGHPYRDWIDTYADPAFAEIVRSAEDYTDRLAEAAGRLEQAAMLAAYTRSTRFEWMFWDAAWRGERWPEVD</sequence>
<evidence type="ECO:0000313" key="4">
    <source>
        <dbReference type="Proteomes" id="UP000613840"/>
    </source>
</evidence>
<dbReference type="SUPFAM" id="SSF48613">
    <property type="entry name" value="Heme oxygenase-like"/>
    <property type="match status" value="1"/>
</dbReference>
<proteinExistence type="predicted"/>
<organism evidence="3 4">
    <name type="scientific">Microlunatus endophyticus</name>
    <dbReference type="NCBI Taxonomy" id="1716077"/>
    <lineage>
        <taxon>Bacteria</taxon>
        <taxon>Bacillati</taxon>
        <taxon>Actinomycetota</taxon>
        <taxon>Actinomycetes</taxon>
        <taxon>Propionibacteriales</taxon>
        <taxon>Propionibacteriaceae</taxon>
        <taxon>Microlunatus</taxon>
    </lineage>
</organism>
<keyword evidence="4" id="KW-1185">Reference proteome</keyword>
<evidence type="ECO:0000259" key="2">
    <source>
        <dbReference type="Pfam" id="PF03070"/>
    </source>
</evidence>
<dbReference type="PANTHER" id="PTHR43198">
    <property type="entry name" value="BIFUNCTIONAL TH2 PROTEIN"/>
    <property type="match status" value="1"/>
</dbReference>
<dbReference type="Pfam" id="PF03070">
    <property type="entry name" value="TENA_THI-4"/>
    <property type="match status" value="1"/>
</dbReference>
<dbReference type="InterPro" id="IPR050967">
    <property type="entry name" value="Thiamine_Salvage_TenA"/>
</dbReference>
<comment type="caution">
    <text evidence="3">The sequence shown here is derived from an EMBL/GenBank/DDBJ whole genome shotgun (WGS) entry which is preliminary data.</text>
</comment>
<accession>A0A917SA93</accession>
<feature type="domain" description="Thiaminase-2/PQQC" evidence="2">
    <location>
        <begin position="15"/>
        <end position="217"/>
    </location>
</feature>
<protein>
    <submittedName>
        <fullName evidence="3">Aminopyrimidine aminohydrolase</fullName>
    </submittedName>
</protein>
<gene>
    <name evidence="3" type="ORF">GCM10011575_27450</name>
</gene>
<name>A0A917SA93_9ACTN</name>
<dbReference type="GO" id="GO:0005829">
    <property type="term" value="C:cytosol"/>
    <property type="evidence" value="ECO:0007669"/>
    <property type="project" value="TreeGrafter"/>
</dbReference>
<dbReference type="Gene3D" id="1.20.910.10">
    <property type="entry name" value="Heme oxygenase-like"/>
    <property type="match status" value="1"/>
</dbReference>
<dbReference type="Proteomes" id="UP000613840">
    <property type="component" value="Unassembled WGS sequence"/>
</dbReference>
<dbReference type="PANTHER" id="PTHR43198:SF2">
    <property type="entry name" value="SI:CH1073-67J19.1-RELATED"/>
    <property type="match status" value="1"/>
</dbReference>
<evidence type="ECO:0000313" key="3">
    <source>
        <dbReference type="EMBL" id="GGL67466.1"/>
    </source>
</evidence>
<dbReference type="InterPro" id="IPR016084">
    <property type="entry name" value="Haem_Oase-like_multi-hlx"/>
</dbReference>
<dbReference type="EMBL" id="BMMZ01000006">
    <property type="protein sequence ID" value="GGL67466.1"/>
    <property type="molecule type" value="Genomic_DNA"/>
</dbReference>